<dbReference type="RefSeq" id="WP_394405434.1">
    <property type="nucleotide sequence ID" value="NZ_JBIGIC010000001.1"/>
</dbReference>
<organism evidence="1 2">
    <name type="scientific">Pelomonas candidula</name>
    <dbReference type="NCBI Taxonomy" id="3299025"/>
    <lineage>
        <taxon>Bacteria</taxon>
        <taxon>Pseudomonadati</taxon>
        <taxon>Pseudomonadota</taxon>
        <taxon>Betaproteobacteria</taxon>
        <taxon>Burkholderiales</taxon>
        <taxon>Sphaerotilaceae</taxon>
        <taxon>Roseateles</taxon>
    </lineage>
</organism>
<evidence type="ECO:0000313" key="2">
    <source>
        <dbReference type="Proteomes" id="UP001606134"/>
    </source>
</evidence>
<proteinExistence type="predicted"/>
<dbReference type="EMBL" id="JBIGIC010000001">
    <property type="protein sequence ID" value="MFG6485083.1"/>
    <property type="molecule type" value="Genomic_DNA"/>
</dbReference>
<keyword evidence="2" id="KW-1185">Reference proteome</keyword>
<protein>
    <submittedName>
        <fullName evidence="1">Uncharacterized protein</fullName>
    </submittedName>
</protein>
<name>A0ABW7H5A3_9BURK</name>
<gene>
    <name evidence="1" type="ORF">ACG04R_00290</name>
</gene>
<reference evidence="1 2" key="1">
    <citation type="submission" date="2024-08" db="EMBL/GenBank/DDBJ databases">
        <authorList>
            <person name="Lu H."/>
        </authorList>
    </citation>
    <scope>NUCLEOTIDE SEQUENCE [LARGE SCALE GENOMIC DNA]</scope>
    <source>
        <strain evidence="1 2">BYS78W</strain>
    </source>
</reference>
<accession>A0ABW7H5A3</accession>
<sequence length="101" mass="11066">MGDFVKNMDGTSGRKCVCTTGTKTWLAHWERGTGMTLPDKCCAKGCGNVVEVGAHVREDDGDKRTPWIIPFCQYHNKRPSSESIELKWGVTLCGAAKVDCS</sequence>
<comment type="caution">
    <text evidence="1">The sequence shown here is derived from an EMBL/GenBank/DDBJ whole genome shotgun (WGS) entry which is preliminary data.</text>
</comment>
<evidence type="ECO:0000313" key="1">
    <source>
        <dbReference type="EMBL" id="MFG6485083.1"/>
    </source>
</evidence>
<dbReference type="Proteomes" id="UP001606134">
    <property type="component" value="Unassembled WGS sequence"/>
</dbReference>